<reference evidence="3" key="2">
    <citation type="submission" date="2015-01" db="EMBL/GenBank/DDBJ databases">
        <title>Evolutionary Origins and Diversification of the Mycorrhizal Mutualists.</title>
        <authorList>
            <consortium name="DOE Joint Genome Institute"/>
            <consortium name="Mycorrhizal Genomics Consortium"/>
            <person name="Kohler A."/>
            <person name="Kuo A."/>
            <person name="Nagy L.G."/>
            <person name="Floudas D."/>
            <person name="Copeland A."/>
            <person name="Barry K.W."/>
            <person name="Cichocki N."/>
            <person name="Veneault-Fourrey C."/>
            <person name="LaButti K."/>
            <person name="Lindquist E.A."/>
            <person name="Lipzen A."/>
            <person name="Lundell T."/>
            <person name="Morin E."/>
            <person name="Murat C."/>
            <person name="Riley R."/>
            <person name="Ohm R."/>
            <person name="Sun H."/>
            <person name="Tunlid A."/>
            <person name="Henrissat B."/>
            <person name="Grigoriev I.V."/>
            <person name="Hibbett D.S."/>
            <person name="Martin F."/>
        </authorList>
    </citation>
    <scope>NUCLEOTIDE SEQUENCE [LARGE SCALE GENOMIC DNA]</scope>
    <source>
        <strain evidence="3">LaAM-08-1</strain>
    </source>
</reference>
<feature type="compositionally biased region" description="Polar residues" evidence="1">
    <location>
        <begin position="283"/>
        <end position="292"/>
    </location>
</feature>
<feature type="compositionally biased region" description="Low complexity" evidence="1">
    <location>
        <begin position="319"/>
        <end position="331"/>
    </location>
</feature>
<evidence type="ECO:0000256" key="1">
    <source>
        <dbReference type="SAM" id="MobiDB-lite"/>
    </source>
</evidence>
<feature type="compositionally biased region" description="Basic and acidic residues" evidence="1">
    <location>
        <begin position="576"/>
        <end position="585"/>
    </location>
</feature>
<organism evidence="2 3">
    <name type="scientific">Laccaria amethystina LaAM-08-1</name>
    <dbReference type="NCBI Taxonomy" id="1095629"/>
    <lineage>
        <taxon>Eukaryota</taxon>
        <taxon>Fungi</taxon>
        <taxon>Dikarya</taxon>
        <taxon>Basidiomycota</taxon>
        <taxon>Agaricomycotina</taxon>
        <taxon>Agaricomycetes</taxon>
        <taxon>Agaricomycetidae</taxon>
        <taxon>Agaricales</taxon>
        <taxon>Agaricineae</taxon>
        <taxon>Hydnangiaceae</taxon>
        <taxon>Laccaria</taxon>
    </lineage>
</organism>
<feature type="region of interest" description="Disordered" evidence="1">
    <location>
        <begin position="421"/>
        <end position="450"/>
    </location>
</feature>
<feature type="region of interest" description="Disordered" evidence="1">
    <location>
        <begin position="266"/>
        <end position="399"/>
    </location>
</feature>
<feature type="region of interest" description="Disordered" evidence="1">
    <location>
        <begin position="191"/>
        <end position="215"/>
    </location>
</feature>
<feature type="compositionally biased region" description="Polar residues" evidence="1">
    <location>
        <begin position="633"/>
        <end position="647"/>
    </location>
</feature>
<feature type="compositionally biased region" description="Basic and acidic residues" evidence="1">
    <location>
        <begin position="556"/>
        <end position="565"/>
    </location>
</feature>
<feature type="region of interest" description="Disordered" evidence="1">
    <location>
        <begin position="537"/>
        <end position="654"/>
    </location>
</feature>
<sequence length="654" mass="72363">MASSSTASHSPVIQPLPKLHHRFAPGTRIIHRRVFAENDEAILLEYAKNYNVDNAESLNKSALVRVLTTHNKYIPLLPHHFVLKIDGREIISAVSNSHDDEGKKSAGKTNNATSYGLDDYHLDAPPSWFKGAISSLKGSKEKVFGAFMAKKVTKKSTKALLEEAAAAQHLSDYASGDDVAITSKTADHVDASYSNGHAKRPREEEDNSYRQVSDLDDEGELCLPLSAFQGRGMPKRRRVVSTQEVDEFIASVVPDDEPTLIARAPRATVSESSRPAEPVANPAPSTVDSKSFPSTSTEPVSPSTVESASFSAVGPQRVSDPAPHASSSSSSTPPPSPNKRSRVEDTDDSEDEADSQSVRSARKKTRRTVDGDASVSEAEQAENPAPYLPPWARQRPMTDEALRKEAARRLKECFMWVPRDEAADEADSDYVPSDSESSGEESEDEEANRADNALPRAYIYLLKHTPKAKDVIGQWLKNWTILEDPEDCYKLDWCSPRNPVPRRGPVETRSRAEGFPLPIQFSREFSEQYSAYEKEKALRGHSPEVPAQKIPPNRQLKRDCQRVDDDGNIYTPEESPEYRERRQQLKDTLQAMGMCKSFTETPDSPPPAREPPKPSAYWNPEYIDIWTGKPKRNPSSSKAGPSNTKAGSSKAGLR</sequence>
<dbReference type="Proteomes" id="UP000054477">
    <property type="component" value="Unassembled WGS sequence"/>
</dbReference>
<reference evidence="2 3" key="1">
    <citation type="submission" date="2014-04" db="EMBL/GenBank/DDBJ databases">
        <authorList>
            <consortium name="DOE Joint Genome Institute"/>
            <person name="Kuo A."/>
            <person name="Kohler A."/>
            <person name="Nagy L.G."/>
            <person name="Floudas D."/>
            <person name="Copeland A."/>
            <person name="Barry K.W."/>
            <person name="Cichocki N."/>
            <person name="Veneault-Fourrey C."/>
            <person name="LaButti K."/>
            <person name="Lindquist E.A."/>
            <person name="Lipzen A."/>
            <person name="Lundell T."/>
            <person name="Morin E."/>
            <person name="Murat C."/>
            <person name="Sun H."/>
            <person name="Tunlid A."/>
            <person name="Henrissat B."/>
            <person name="Grigoriev I.V."/>
            <person name="Hibbett D.S."/>
            <person name="Martin F."/>
            <person name="Nordberg H.P."/>
            <person name="Cantor M.N."/>
            <person name="Hua S.X."/>
        </authorList>
    </citation>
    <scope>NUCLEOTIDE SEQUENCE [LARGE SCALE GENOMIC DNA]</scope>
    <source>
        <strain evidence="2 3">LaAM-08-1</strain>
    </source>
</reference>
<protein>
    <submittedName>
        <fullName evidence="2">Uncharacterized protein</fullName>
    </submittedName>
</protein>
<dbReference type="EMBL" id="KN838778">
    <property type="protein sequence ID" value="KIJ94791.1"/>
    <property type="molecule type" value="Genomic_DNA"/>
</dbReference>
<feature type="compositionally biased region" description="Low complexity" evidence="1">
    <location>
        <begin position="293"/>
        <end position="307"/>
    </location>
</feature>
<accession>A0A0C9XAN9</accession>
<dbReference type="OrthoDB" id="10352227at2759"/>
<proteinExistence type="predicted"/>
<dbReference type="AlphaFoldDB" id="A0A0C9XAN9"/>
<name>A0A0C9XAN9_9AGAR</name>
<feature type="compositionally biased region" description="Acidic residues" evidence="1">
    <location>
        <begin position="437"/>
        <end position="446"/>
    </location>
</feature>
<keyword evidence="3" id="KW-1185">Reference proteome</keyword>
<gene>
    <name evidence="2" type="ORF">K443DRAFT_134621</name>
</gene>
<dbReference type="HOGENOM" id="CLU_419225_0_0_1"/>
<feature type="compositionally biased region" description="Acidic residues" evidence="1">
    <location>
        <begin position="345"/>
        <end position="354"/>
    </location>
</feature>
<evidence type="ECO:0000313" key="3">
    <source>
        <dbReference type="Proteomes" id="UP000054477"/>
    </source>
</evidence>
<evidence type="ECO:0000313" key="2">
    <source>
        <dbReference type="EMBL" id="KIJ94791.1"/>
    </source>
</evidence>